<feature type="compositionally biased region" description="Basic residues" evidence="1">
    <location>
        <begin position="224"/>
        <end position="233"/>
    </location>
</feature>
<feature type="region of interest" description="Disordered" evidence="1">
    <location>
        <begin position="131"/>
        <end position="255"/>
    </location>
</feature>
<feature type="compositionally biased region" description="Low complexity" evidence="1">
    <location>
        <begin position="1023"/>
        <end position="1045"/>
    </location>
</feature>
<evidence type="ECO:0000313" key="4">
    <source>
        <dbReference type="Proteomes" id="UP000016930"/>
    </source>
</evidence>
<dbReference type="HOGENOM" id="CLU_012263_0_0_1"/>
<feature type="compositionally biased region" description="Basic and acidic residues" evidence="1">
    <location>
        <begin position="1003"/>
        <end position="1012"/>
    </location>
</feature>
<gene>
    <name evidence="3" type="ORF">CERSUDRAFT_153416</name>
</gene>
<feature type="compositionally biased region" description="Polar residues" evidence="1">
    <location>
        <begin position="190"/>
        <end position="200"/>
    </location>
</feature>
<dbReference type="InterPro" id="IPR013665">
    <property type="entry name" value="Sfi1_dom"/>
</dbReference>
<name>M2RI90_CERS8</name>
<reference evidence="3 4" key="1">
    <citation type="journal article" date="2012" name="Proc. Natl. Acad. Sci. U.S.A.">
        <title>Comparative genomics of Ceriporiopsis subvermispora and Phanerochaete chrysosporium provide insight into selective ligninolysis.</title>
        <authorList>
            <person name="Fernandez-Fueyo E."/>
            <person name="Ruiz-Duenas F.J."/>
            <person name="Ferreira P."/>
            <person name="Floudas D."/>
            <person name="Hibbett D.S."/>
            <person name="Canessa P."/>
            <person name="Larrondo L.F."/>
            <person name="James T.Y."/>
            <person name="Seelenfreund D."/>
            <person name="Lobos S."/>
            <person name="Polanco R."/>
            <person name="Tello M."/>
            <person name="Honda Y."/>
            <person name="Watanabe T."/>
            <person name="Watanabe T."/>
            <person name="Ryu J.S."/>
            <person name="Kubicek C.P."/>
            <person name="Schmoll M."/>
            <person name="Gaskell J."/>
            <person name="Hammel K.E."/>
            <person name="St John F.J."/>
            <person name="Vanden Wymelenberg A."/>
            <person name="Sabat G."/>
            <person name="Splinter BonDurant S."/>
            <person name="Syed K."/>
            <person name="Yadav J.S."/>
            <person name="Doddapaneni H."/>
            <person name="Subramanian V."/>
            <person name="Lavin J.L."/>
            <person name="Oguiza J.A."/>
            <person name="Perez G."/>
            <person name="Pisabarro A.G."/>
            <person name="Ramirez L."/>
            <person name="Santoyo F."/>
            <person name="Master E."/>
            <person name="Coutinho P.M."/>
            <person name="Henrissat B."/>
            <person name="Lombard V."/>
            <person name="Magnuson J.K."/>
            <person name="Kuees U."/>
            <person name="Hori C."/>
            <person name="Igarashi K."/>
            <person name="Samejima M."/>
            <person name="Held B.W."/>
            <person name="Barry K.W."/>
            <person name="LaButti K.M."/>
            <person name="Lapidus A."/>
            <person name="Lindquist E.A."/>
            <person name="Lucas S.M."/>
            <person name="Riley R."/>
            <person name="Salamov A.A."/>
            <person name="Hoffmeister D."/>
            <person name="Schwenk D."/>
            <person name="Hadar Y."/>
            <person name="Yarden O."/>
            <person name="de Vries R.P."/>
            <person name="Wiebenga A."/>
            <person name="Stenlid J."/>
            <person name="Eastwood D."/>
            <person name="Grigoriev I.V."/>
            <person name="Berka R.M."/>
            <person name="Blanchette R.A."/>
            <person name="Kersten P."/>
            <person name="Martinez A.T."/>
            <person name="Vicuna R."/>
            <person name="Cullen D."/>
        </authorList>
    </citation>
    <scope>NUCLEOTIDE SEQUENCE [LARGE SCALE GENOMIC DNA]</scope>
    <source>
        <strain evidence="3 4">B</strain>
    </source>
</reference>
<evidence type="ECO:0000256" key="1">
    <source>
        <dbReference type="SAM" id="MobiDB-lite"/>
    </source>
</evidence>
<feature type="region of interest" description="Disordered" evidence="1">
    <location>
        <begin position="940"/>
        <end position="1075"/>
    </location>
</feature>
<proteinExistence type="predicted"/>
<evidence type="ECO:0000313" key="3">
    <source>
        <dbReference type="EMBL" id="EMD38501.1"/>
    </source>
</evidence>
<accession>M2RI90</accession>
<keyword evidence="4" id="KW-1185">Reference proteome</keyword>
<feature type="domain" description="Sfi1 spindle body" evidence="2">
    <location>
        <begin position="388"/>
        <end position="679"/>
    </location>
</feature>
<feature type="compositionally biased region" description="Acidic residues" evidence="1">
    <location>
        <begin position="967"/>
        <end position="976"/>
    </location>
</feature>
<dbReference type="Proteomes" id="UP000016930">
    <property type="component" value="Unassembled WGS sequence"/>
</dbReference>
<dbReference type="OrthoDB" id="1933281at2759"/>
<evidence type="ECO:0000259" key="2">
    <source>
        <dbReference type="Pfam" id="PF08457"/>
    </source>
</evidence>
<dbReference type="STRING" id="914234.M2RI90"/>
<feature type="domain" description="Sfi1 spindle body" evidence="2">
    <location>
        <begin position="685"/>
        <end position="911"/>
    </location>
</feature>
<protein>
    <recommendedName>
        <fullName evidence="2">Sfi1 spindle body domain-containing protein</fullName>
    </recommendedName>
</protein>
<dbReference type="AlphaFoldDB" id="M2RI90"/>
<organism evidence="3 4">
    <name type="scientific">Ceriporiopsis subvermispora (strain B)</name>
    <name type="common">White-rot fungus</name>
    <name type="synonym">Gelatoporia subvermispora</name>
    <dbReference type="NCBI Taxonomy" id="914234"/>
    <lineage>
        <taxon>Eukaryota</taxon>
        <taxon>Fungi</taxon>
        <taxon>Dikarya</taxon>
        <taxon>Basidiomycota</taxon>
        <taxon>Agaricomycotina</taxon>
        <taxon>Agaricomycetes</taxon>
        <taxon>Polyporales</taxon>
        <taxon>Gelatoporiaceae</taxon>
        <taxon>Gelatoporia</taxon>
    </lineage>
</organism>
<feature type="domain" description="Sfi1 spindle body" evidence="2">
    <location>
        <begin position="274"/>
        <end position="383"/>
    </location>
</feature>
<sequence length="1102" mass="129071">MSRFRPDRVSSPAKVSRLAAIARVNELLVDSRGSDVSAQERVELTPDEFEFLDTVMERVDKTATTFLTVFKAYNELMQERGIDSRDEVAYYDKLLKLGTLKGTWGDKWAVVKRQHAHLADNKPSARRMTRITRNPPAAHRVTTRQTTGSSAPRPDTLTLHSHPSDTEALSSDSEAINILGHNRRLHRLPSPTTTVTSNSLGLDIGPPADADPGESISRVLPFRHPVHSHRRPQSKAGSLSRQSSHSPPPQRQVNGIRGILPQARERSNSTVNADDAWQKIKEEQDIRDADRFRTERLLERCWIIWRQGFQWVLETNQQIADARDDLILRRTLQRWRTLIAERHEIDRHVSGLSDARRLKTAFGLWKSKLKEKRQNDWRNAMRARMNLIRERRESKLRKDAWAKWRQSYQSHLSDQHFCRTILFRFLRKWRLRLATLEEMDAAAEHFELLQQDRQLERSWDVWREALDVRKAEKILGERVDLRIITQALDVWKKQLHEQRIADQFYDQIVIRHALGRWKNAKRHIRVLENKASKHIVRQNDVLVRAVMRVWKAHERGRLLDRVRTMRILKQAWGKWKERIEHQKALEDLALSYRIRPSSSLAIEALQRWRRVYITHQNAQAFAVHYHSSQLQFRTLLAWRLQLRMKVRMAKQARIAHKFFTVKKYMQKWAQRSQERSREKNLKVFEGRIVKKFFTGWLDAAQRQRQHKVIEQIISRRVAARMVSEVLVRWTNRVADVKFRELEVTQKHDKRLLAGAFEKWKDLCIRHVEELSLMASYQDVKREENMRRMFYRWLTAARKARHRRLLLEQREEEIKFQQESVAWDKWRERFLDFRLEPLADSFVIQSQRNMMFRAFGIWLSKTKSLPAVRFHSSRLRAKAWSAWRDAMPRALQAKRAREVERNAVLSKALEKWVKAYKTKIELKAVARARYLRLPTVARQVAPNPRPRAPSFSSHMVFPSKPPRPSSPAEDETEDDAEALPVRSRTPSGKFGIASLLTSRSRSPARSERSERITGTRSALPAPSTRPRLSTRALSTRSPSPTRPASSYGGATRVRERAPRAPTVLSTASGGDLVPRGSLWQELRELQLRSRPSLERPRIPKSSS</sequence>
<dbReference type="EMBL" id="KB445795">
    <property type="protein sequence ID" value="EMD38501.1"/>
    <property type="molecule type" value="Genomic_DNA"/>
</dbReference>
<dbReference type="Pfam" id="PF08457">
    <property type="entry name" value="Sfi1"/>
    <property type="match status" value="3"/>
</dbReference>